<dbReference type="RefSeq" id="WP_092762424.1">
    <property type="nucleotide sequence ID" value="NZ_FNZQ01000003.1"/>
</dbReference>
<keyword evidence="6" id="KW-1185">Reference proteome</keyword>
<sequence length="346" mass="37061">MTDILIRTEGRAGRITLNRPDVMNALTWDMCLEIEKALKTWAVDDDVHLVLIDAAPGRAFCSGGDITAMHAAGARGEYDYGARFWGDEYRMNARIFHFPKPVVTFLHGFTMGGGVGVGCHGSHRIVDDSSRIAMPECAIGLVPDVGGSLLLARAPGRLGEYLGTTGARMGPGDAIHAGFADYYVPGDWDALKATLCETGDPTAVDAAARPAPEAPLAALQPEVDALFAGETLGDIARALDGQTGPAAELARDAFGRNAPLSMACAVEILHRLGDDPTIEQALHQEARFTFRALEHADFIEGIRAQVIDKDRKPRWKHTGPQDVPAIDVANILRPLGPLAPQLEDLT</sequence>
<dbReference type="CDD" id="cd06558">
    <property type="entry name" value="crotonase-like"/>
    <property type="match status" value="1"/>
</dbReference>
<proteinExistence type="predicted"/>
<dbReference type="PANTHER" id="PTHR43176:SF3">
    <property type="entry name" value="3-HYDROXYISOBUTYRYL-COA HYDROLASE, MITOCHONDRIAL"/>
    <property type="match status" value="1"/>
</dbReference>
<dbReference type="PANTHER" id="PTHR43176">
    <property type="entry name" value="3-HYDROXYISOBUTYRYL-COA HYDROLASE-RELATED"/>
    <property type="match status" value="1"/>
</dbReference>
<evidence type="ECO:0000313" key="5">
    <source>
        <dbReference type="EMBL" id="SEL14254.1"/>
    </source>
</evidence>
<evidence type="ECO:0000256" key="2">
    <source>
        <dbReference type="ARBA" id="ARBA00011915"/>
    </source>
</evidence>
<name>A0A1H7MSQ4_9RHOB</name>
<dbReference type="Proteomes" id="UP000199283">
    <property type="component" value="Unassembled WGS sequence"/>
</dbReference>
<gene>
    <name evidence="5" type="ORF">SAMN04488526_2050</name>
</gene>
<dbReference type="OrthoDB" id="9790967at2"/>
<dbReference type="Pfam" id="PF16113">
    <property type="entry name" value="ECH_2"/>
    <property type="match status" value="1"/>
</dbReference>
<dbReference type="InterPro" id="IPR045004">
    <property type="entry name" value="ECH_dom"/>
</dbReference>
<dbReference type="InterPro" id="IPR032259">
    <property type="entry name" value="HIBYL-CoA-H"/>
</dbReference>
<comment type="catalytic activity">
    <reaction evidence="1">
        <text>3-hydroxy-2-methylpropanoyl-CoA + H2O = 3-hydroxy-2-methylpropanoate + CoA + H(+)</text>
        <dbReference type="Rhea" id="RHEA:20888"/>
        <dbReference type="ChEBI" id="CHEBI:11805"/>
        <dbReference type="ChEBI" id="CHEBI:15377"/>
        <dbReference type="ChEBI" id="CHEBI:15378"/>
        <dbReference type="ChEBI" id="CHEBI:57287"/>
        <dbReference type="ChEBI" id="CHEBI:57340"/>
        <dbReference type="EC" id="3.1.2.4"/>
    </reaction>
</comment>
<keyword evidence="3" id="KW-0378">Hydrolase</keyword>
<dbReference type="AlphaFoldDB" id="A0A1H7MSQ4"/>
<evidence type="ECO:0000256" key="3">
    <source>
        <dbReference type="ARBA" id="ARBA00022801"/>
    </source>
</evidence>
<evidence type="ECO:0000256" key="1">
    <source>
        <dbReference type="ARBA" id="ARBA00001709"/>
    </source>
</evidence>
<evidence type="ECO:0000259" key="4">
    <source>
        <dbReference type="Pfam" id="PF16113"/>
    </source>
</evidence>
<feature type="domain" description="Enoyl-CoA hydratase/isomerase" evidence="4">
    <location>
        <begin position="13"/>
        <end position="331"/>
    </location>
</feature>
<dbReference type="Gene3D" id="3.90.226.10">
    <property type="entry name" value="2-enoyl-CoA Hydratase, Chain A, domain 1"/>
    <property type="match status" value="1"/>
</dbReference>
<protein>
    <recommendedName>
        <fullName evidence="2">3-hydroxyisobutyryl-CoA hydrolase</fullName>
        <ecNumber evidence="2">3.1.2.4</ecNumber>
    </recommendedName>
</protein>
<dbReference type="GO" id="GO:0006574">
    <property type="term" value="P:L-valine catabolic process"/>
    <property type="evidence" value="ECO:0007669"/>
    <property type="project" value="TreeGrafter"/>
</dbReference>
<accession>A0A1H7MSQ4</accession>
<evidence type="ECO:0000313" key="6">
    <source>
        <dbReference type="Proteomes" id="UP000199283"/>
    </source>
</evidence>
<dbReference type="EMBL" id="FNZQ01000003">
    <property type="protein sequence ID" value="SEL14254.1"/>
    <property type="molecule type" value="Genomic_DNA"/>
</dbReference>
<dbReference type="SUPFAM" id="SSF52096">
    <property type="entry name" value="ClpP/crotonase"/>
    <property type="match status" value="1"/>
</dbReference>
<dbReference type="GO" id="GO:0005829">
    <property type="term" value="C:cytosol"/>
    <property type="evidence" value="ECO:0007669"/>
    <property type="project" value="TreeGrafter"/>
</dbReference>
<reference evidence="5 6" key="1">
    <citation type="submission" date="2016-10" db="EMBL/GenBank/DDBJ databases">
        <authorList>
            <person name="de Groot N.N."/>
        </authorList>
    </citation>
    <scope>NUCLEOTIDE SEQUENCE [LARGE SCALE GENOMIC DNA]</scope>
    <source>
        <strain evidence="5 6">DSM 14858</strain>
    </source>
</reference>
<dbReference type="STRING" id="188906.SAMN04488526_2050"/>
<dbReference type="NCBIfam" id="NF004127">
    <property type="entry name" value="PRK05617.1"/>
    <property type="match status" value="1"/>
</dbReference>
<organism evidence="5 6">
    <name type="scientific">Jannaschia helgolandensis</name>
    <dbReference type="NCBI Taxonomy" id="188906"/>
    <lineage>
        <taxon>Bacteria</taxon>
        <taxon>Pseudomonadati</taxon>
        <taxon>Pseudomonadota</taxon>
        <taxon>Alphaproteobacteria</taxon>
        <taxon>Rhodobacterales</taxon>
        <taxon>Roseobacteraceae</taxon>
        <taxon>Jannaschia</taxon>
    </lineage>
</organism>
<dbReference type="GO" id="GO:0003860">
    <property type="term" value="F:3-hydroxyisobutyryl-CoA hydrolase activity"/>
    <property type="evidence" value="ECO:0007669"/>
    <property type="project" value="UniProtKB-EC"/>
</dbReference>
<dbReference type="EC" id="3.1.2.4" evidence="2"/>
<dbReference type="InterPro" id="IPR029045">
    <property type="entry name" value="ClpP/crotonase-like_dom_sf"/>
</dbReference>